<reference evidence="2 3" key="1">
    <citation type="journal article" name="Sci. Rep.">
        <title>Telomere-to-telomere assembled and centromere annotated genomes of the two main subspecies of the button mushroom Agaricus bisporus reveal especially polymorphic chromosome ends.</title>
        <authorList>
            <person name="Sonnenberg A.S.M."/>
            <person name="Sedaghat-Telgerd N."/>
            <person name="Lavrijssen B."/>
            <person name="Ohm R.A."/>
            <person name="Hendrickx P.M."/>
            <person name="Scholtmeijer K."/>
            <person name="Baars J.J.P."/>
            <person name="van Peer A."/>
        </authorList>
    </citation>
    <scope>NUCLEOTIDE SEQUENCE [LARGE SCALE GENOMIC DNA]</scope>
    <source>
        <strain evidence="2 3">H119_p4</strain>
    </source>
</reference>
<evidence type="ECO:0000313" key="3">
    <source>
        <dbReference type="Proteomes" id="UP000629468"/>
    </source>
</evidence>
<feature type="compositionally biased region" description="Polar residues" evidence="1">
    <location>
        <begin position="242"/>
        <end position="256"/>
    </location>
</feature>
<gene>
    <name evidence="2" type="ORF">Agabi119p4_7368</name>
</gene>
<feature type="region of interest" description="Disordered" evidence="1">
    <location>
        <begin position="1"/>
        <end position="199"/>
    </location>
</feature>
<feature type="compositionally biased region" description="Basic and acidic residues" evidence="1">
    <location>
        <begin position="105"/>
        <end position="114"/>
    </location>
</feature>
<protein>
    <submittedName>
        <fullName evidence="2">Uncharacterized protein</fullName>
    </submittedName>
</protein>
<feature type="compositionally biased region" description="Polar residues" evidence="1">
    <location>
        <begin position="351"/>
        <end position="393"/>
    </location>
</feature>
<dbReference type="Proteomes" id="UP000629468">
    <property type="component" value="Unassembled WGS sequence"/>
</dbReference>
<organism evidence="2 3">
    <name type="scientific">Agaricus bisporus var. burnettii</name>
    <dbReference type="NCBI Taxonomy" id="192524"/>
    <lineage>
        <taxon>Eukaryota</taxon>
        <taxon>Fungi</taxon>
        <taxon>Dikarya</taxon>
        <taxon>Basidiomycota</taxon>
        <taxon>Agaricomycotina</taxon>
        <taxon>Agaricomycetes</taxon>
        <taxon>Agaricomycetidae</taxon>
        <taxon>Agaricales</taxon>
        <taxon>Agaricineae</taxon>
        <taxon>Agaricaceae</taxon>
        <taxon>Agaricus</taxon>
    </lineage>
</organism>
<feature type="compositionally biased region" description="Basic and acidic residues" evidence="1">
    <location>
        <begin position="126"/>
        <end position="135"/>
    </location>
</feature>
<feature type="region of interest" description="Disordered" evidence="1">
    <location>
        <begin position="241"/>
        <end position="306"/>
    </location>
</feature>
<proteinExistence type="predicted"/>
<dbReference type="EMBL" id="JABXXO010000010">
    <property type="protein sequence ID" value="KAF7768125.1"/>
    <property type="molecule type" value="Genomic_DNA"/>
</dbReference>
<accession>A0A8H7EZG0</accession>
<feature type="compositionally biased region" description="Low complexity" evidence="1">
    <location>
        <begin position="153"/>
        <end position="162"/>
    </location>
</feature>
<feature type="region of interest" description="Disordered" evidence="1">
    <location>
        <begin position="337"/>
        <end position="393"/>
    </location>
</feature>
<evidence type="ECO:0000313" key="2">
    <source>
        <dbReference type="EMBL" id="KAF7768125.1"/>
    </source>
</evidence>
<dbReference type="AlphaFoldDB" id="A0A8H7EZG0"/>
<evidence type="ECO:0000256" key="1">
    <source>
        <dbReference type="SAM" id="MobiDB-lite"/>
    </source>
</evidence>
<sequence>MPLSDSDSLPDHATLFTRSQHKRRRPRPNGVAKASEPIELTSDDEPNPSPPKRKRKRGRTSSLTDVIDLCADDREVAPRPPRKSRKSAPRKDEVIVLLSSDNEEPNSKAVDDGHSQAASLPPIEILHPEESDFAKDTANASEQPELPAPQIGSSPASPVAESPSDKHTTELLPDEDRRTSGPLQHIYNEAFQNTSQSDEVDICSPVFSWKARPKPNQNCEPRHLPLSNPPLLTPSFFKRIQNALSAPQKPTSSVQNDLPKGSPPNLRPPTPPVKSDLVPATSSNATSEVGERGSPSQTSTILDKPMPECVTAVKEITEDNPLGISPAEVVEAGALRTASPPSPVKEATPSAAPQSEVTAQLSTYNDHDTSSTIDVAHQSSSTSSPKNMTTSKIEPTASWQKINGFGRSEADIQEIEAMLLPEASDDMTDEELLAMGLCYPEY</sequence>
<feature type="compositionally biased region" description="Basic and acidic residues" evidence="1">
    <location>
        <begin position="163"/>
        <end position="179"/>
    </location>
</feature>
<name>A0A8H7EZG0_AGABI</name>
<feature type="compositionally biased region" description="Pro residues" evidence="1">
    <location>
        <begin position="261"/>
        <end position="272"/>
    </location>
</feature>
<comment type="caution">
    <text evidence="2">The sequence shown here is derived from an EMBL/GenBank/DDBJ whole genome shotgun (WGS) entry which is preliminary data.</text>
</comment>